<dbReference type="Proteomes" id="UP001165063">
    <property type="component" value="Unassembled WGS sequence"/>
</dbReference>
<feature type="domain" description="F-box/LRR-repeat protein 15-like leucin rich repeat" evidence="4">
    <location>
        <begin position="296"/>
        <end position="441"/>
    </location>
</feature>
<name>A0A9W6WEN1_AMBMO</name>
<dbReference type="InterPro" id="IPR032675">
    <property type="entry name" value="LRR_dom_sf"/>
</dbReference>
<dbReference type="Pfam" id="PF25372">
    <property type="entry name" value="DUF7885"/>
    <property type="match status" value="1"/>
</dbReference>
<dbReference type="PANTHER" id="PTHR13382">
    <property type="entry name" value="MITOCHONDRIAL ATP SYNTHASE COUPLING FACTOR B"/>
    <property type="match status" value="1"/>
</dbReference>
<feature type="coiled-coil region" evidence="2">
    <location>
        <begin position="453"/>
        <end position="487"/>
    </location>
</feature>
<dbReference type="InterPro" id="IPR057207">
    <property type="entry name" value="FBXL15_LRR"/>
</dbReference>
<evidence type="ECO:0000256" key="3">
    <source>
        <dbReference type="SAM" id="MobiDB-lite"/>
    </source>
</evidence>
<gene>
    <name evidence="5" type="ORF">Amon01_000889700</name>
</gene>
<dbReference type="SMART" id="SM00367">
    <property type="entry name" value="LRR_CC"/>
    <property type="match status" value="4"/>
</dbReference>
<feature type="region of interest" description="Disordered" evidence="3">
    <location>
        <begin position="1"/>
        <end position="30"/>
    </location>
</feature>
<dbReference type="OrthoDB" id="550575at2759"/>
<proteinExistence type="predicted"/>
<evidence type="ECO:0000313" key="6">
    <source>
        <dbReference type="Proteomes" id="UP001165063"/>
    </source>
</evidence>
<keyword evidence="1" id="KW-0833">Ubl conjugation pathway</keyword>
<evidence type="ECO:0000256" key="2">
    <source>
        <dbReference type="SAM" id="Coils"/>
    </source>
</evidence>
<keyword evidence="2" id="KW-0175">Coiled coil</keyword>
<dbReference type="Gene3D" id="3.80.10.10">
    <property type="entry name" value="Ribonuclease Inhibitor"/>
    <property type="match status" value="1"/>
</dbReference>
<dbReference type="AlphaFoldDB" id="A0A9W6WEN1"/>
<protein>
    <submittedName>
        <fullName evidence="5">Unnamed protein product</fullName>
    </submittedName>
</protein>
<feature type="compositionally biased region" description="Pro residues" evidence="3">
    <location>
        <begin position="15"/>
        <end position="24"/>
    </location>
</feature>
<evidence type="ECO:0000259" key="4">
    <source>
        <dbReference type="Pfam" id="PF25372"/>
    </source>
</evidence>
<comment type="caution">
    <text evidence="5">The sequence shown here is derived from an EMBL/GenBank/DDBJ whole genome shotgun (WGS) entry which is preliminary data.</text>
</comment>
<dbReference type="EMBL" id="BSXU01008937">
    <property type="protein sequence ID" value="GME67694.1"/>
    <property type="molecule type" value="Genomic_DNA"/>
</dbReference>
<dbReference type="InterPro" id="IPR050648">
    <property type="entry name" value="F-box_LRR-repeat"/>
</dbReference>
<accession>A0A9W6WEN1</accession>
<dbReference type="InterPro" id="IPR006553">
    <property type="entry name" value="Leu-rich_rpt_Cys-con_subtyp"/>
</dbReference>
<reference evidence="5" key="1">
    <citation type="submission" date="2023-04" db="EMBL/GenBank/DDBJ databases">
        <title>Ambrosiozyma monospora NBRC 1965.</title>
        <authorList>
            <person name="Ichikawa N."/>
            <person name="Sato H."/>
            <person name="Tonouchi N."/>
        </authorList>
    </citation>
    <scope>NUCLEOTIDE SEQUENCE</scope>
    <source>
        <strain evidence="5">NBRC 1965</strain>
    </source>
</reference>
<keyword evidence="6" id="KW-1185">Reference proteome</keyword>
<evidence type="ECO:0000313" key="5">
    <source>
        <dbReference type="EMBL" id="GME67694.1"/>
    </source>
</evidence>
<dbReference type="SUPFAM" id="SSF52047">
    <property type="entry name" value="RNI-like"/>
    <property type="match status" value="1"/>
</dbReference>
<sequence length="524" mass="59658">MVKSPSAIHLSTPVSSPPHSPIATPPSVDISTDFSASRDTSFFDDVDDDINGSRLASPITPEESSCDLHYKFLSASSSDSSISSGGFRRNLLTDLMDCETQVSKMSLMGLRHSPSHLRLHQLVKASPSPIFEIPEILSLILRYVGCDDEEKIPVEETPNRRPPLSYNHAVMVHGSQSGKAIWSRSVSTSSIVSNKPGVNSKTANLYNCLFVNKLWYSITYEILQENLYFQSDERLSQYEHNVSRPARCKSLVLHKLRGTRQNQIENIAKTINPLHLSWIEFYICPKILPELSLITEKLEKFTIPGNRTIRDSNLIEISQRCPNLKCLDIRACEYLTDVSLYQVSLNCPQLTSLNCGRHVRGDSITDKSLRAVVTNCQITTLGVAGCGITDRLIWDLAIHRGEDLERLSINNCWRLHDVGICEVLRHDMFKKLSVLEIRNLKLENVAPIVEFKKRQIKRNVSMLIEACENLESRLRKTEKEIDLEISNRILRDIVEWLNDDEDNGDENYRTFMMNRRRQGQVYVR</sequence>
<evidence type="ECO:0000256" key="1">
    <source>
        <dbReference type="ARBA" id="ARBA00022786"/>
    </source>
</evidence>
<dbReference type="GO" id="GO:0005737">
    <property type="term" value="C:cytoplasm"/>
    <property type="evidence" value="ECO:0007669"/>
    <property type="project" value="TreeGrafter"/>
</dbReference>
<organism evidence="5 6">
    <name type="scientific">Ambrosiozyma monospora</name>
    <name type="common">Yeast</name>
    <name type="synonym">Endomycopsis monosporus</name>
    <dbReference type="NCBI Taxonomy" id="43982"/>
    <lineage>
        <taxon>Eukaryota</taxon>
        <taxon>Fungi</taxon>
        <taxon>Dikarya</taxon>
        <taxon>Ascomycota</taxon>
        <taxon>Saccharomycotina</taxon>
        <taxon>Pichiomycetes</taxon>
        <taxon>Pichiales</taxon>
        <taxon>Pichiaceae</taxon>
        <taxon>Ambrosiozyma</taxon>
    </lineage>
</organism>